<evidence type="ECO:0000313" key="4">
    <source>
        <dbReference type="Proteomes" id="UP000320333"/>
    </source>
</evidence>
<evidence type="ECO:0008006" key="5">
    <source>
        <dbReference type="Google" id="ProtNLM"/>
    </source>
</evidence>
<keyword evidence="1" id="KW-0677">Repeat</keyword>
<accession>A0A507FVD4</accession>
<dbReference type="Pfam" id="PF00415">
    <property type="entry name" value="RCC1"/>
    <property type="match status" value="1"/>
</dbReference>
<dbReference type="SUPFAM" id="SSF50985">
    <property type="entry name" value="RCC1/BLIP-II"/>
    <property type="match status" value="1"/>
</dbReference>
<dbReference type="InterPro" id="IPR000408">
    <property type="entry name" value="Reg_chr_condens"/>
</dbReference>
<comment type="caution">
    <text evidence="3">The sequence shown here is derived from an EMBL/GenBank/DDBJ whole genome shotgun (WGS) entry which is preliminary data.</text>
</comment>
<dbReference type="OrthoDB" id="5370059at2759"/>
<dbReference type="Gene3D" id="2.130.10.30">
    <property type="entry name" value="Regulator of chromosome condensation 1/beta-lactamase-inhibitor protein II"/>
    <property type="match status" value="2"/>
</dbReference>
<dbReference type="Proteomes" id="UP000320333">
    <property type="component" value="Unassembled WGS sequence"/>
</dbReference>
<dbReference type="EMBL" id="QEAP01000003">
    <property type="protein sequence ID" value="TPX78507.1"/>
    <property type="molecule type" value="Genomic_DNA"/>
</dbReference>
<dbReference type="InterPro" id="IPR051210">
    <property type="entry name" value="Ub_ligase/GEF_domain"/>
</dbReference>
<name>A0A507FVD4_9FUNG</name>
<organism evidence="3 4">
    <name type="scientific">Chytriomyces confervae</name>
    <dbReference type="NCBI Taxonomy" id="246404"/>
    <lineage>
        <taxon>Eukaryota</taxon>
        <taxon>Fungi</taxon>
        <taxon>Fungi incertae sedis</taxon>
        <taxon>Chytridiomycota</taxon>
        <taxon>Chytridiomycota incertae sedis</taxon>
        <taxon>Chytridiomycetes</taxon>
        <taxon>Chytridiales</taxon>
        <taxon>Chytriomycetaceae</taxon>
        <taxon>Chytriomyces</taxon>
    </lineage>
</organism>
<dbReference type="Pfam" id="PF13540">
    <property type="entry name" value="RCC1_2"/>
    <property type="match status" value="1"/>
</dbReference>
<feature type="repeat" description="RCC1" evidence="2">
    <location>
        <begin position="45"/>
        <end position="98"/>
    </location>
</feature>
<protein>
    <recommendedName>
        <fullName evidence="5">Regulator of chromosome condensation 1/beta-lactamase-inhibitor protein II</fullName>
    </recommendedName>
</protein>
<sequence length="500" mass="53623">MSLGKVVRSFLRSSVGISIGRSKPETKAAAAEPLATIPDDADPRFNCLAWGSGMDGKLGHGHSDFRTLRSNPNIAYFAGSRLRSVAVGVSHSAAIVEEFLPEGLVVAGSSAVSPKTIGTLYGWGSNFYGQAGFATTDQKMGSASFFTSDDSDDLDSVEVPCKLKLLVPQGITVDMRKVACGDFHSAALAADGTLWTWGAGCLGRKDELYDSNAILVDFFPNRNRSVVDVKAAGTLTVALAQPSKTSTESLSQSTEPESREVYMWGYFLDPSSSSSQLLRKSTSPLLIADALELDAVTHIAASSQCFAIVGKKKDSEASLVRVYGPFWSIKEGTDFEMPMYPTFHEMQNVDQIYEHAPVLELNIQAGVVVKDVHLFRDLGLIVREDGVVEAFLAQGAASSANVASQRKVEFFNCPKGVDEISCNNFGMLVIFKGGEARFWGFTNAAEVVEGQESLSQTRGLDVLRIVGSVEGEVVLTEGAQAGTIGWDHGLVFQSGPEEDK</sequence>
<evidence type="ECO:0000256" key="1">
    <source>
        <dbReference type="ARBA" id="ARBA00022737"/>
    </source>
</evidence>
<dbReference type="InterPro" id="IPR009091">
    <property type="entry name" value="RCC1/BLIP-II"/>
</dbReference>
<feature type="repeat" description="RCC1" evidence="2">
    <location>
        <begin position="118"/>
        <end position="191"/>
    </location>
</feature>
<keyword evidence="4" id="KW-1185">Reference proteome</keyword>
<dbReference type="STRING" id="246404.A0A507FVD4"/>
<dbReference type="PROSITE" id="PS50012">
    <property type="entry name" value="RCC1_3"/>
    <property type="match status" value="2"/>
</dbReference>
<proteinExistence type="predicted"/>
<reference evidence="3 4" key="1">
    <citation type="journal article" date="2019" name="Sci. Rep.">
        <title>Comparative genomics of chytrid fungi reveal insights into the obligate biotrophic and pathogenic lifestyle of Synchytrium endobioticum.</title>
        <authorList>
            <person name="van de Vossenberg B.T.L.H."/>
            <person name="Warris S."/>
            <person name="Nguyen H.D.T."/>
            <person name="van Gent-Pelzer M.P.E."/>
            <person name="Joly D.L."/>
            <person name="van de Geest H.C."/>
            <person name="Bonants P.J.M."/>
            <person name="Smith D.S."/>
            <person name="Levesque C.A."/>
            <person name="van der Lee T.A.J."/>
        </authorList>
    </citation>
    <scope>NUCLEOTIDE SEQUENCE [LARGE SCALE GENOMIC DNA]</scope>
    <source>
        <strain evidence="3 4">CBS 675.73</strain>
    </source>
</reference>
<dbReference type="PANTHER" id="PTHR22870:SF408">
    <property type="entry name" value="OS09G0560450 PROTEIN"/>
    <property type="match status" value="1"/>
</dbReference>
<dbReference type="PROSITE" id="PS00626">
    <property type="entry name" value="RCC1_2"/>
    <property type="match status" value="1"/>
</dbReference>
<evidence type="ECO:0000313" key="3">
    <source>
        <dbReference type="EMBL" id="TPX78507.1"/>
    </source>
</evidence>
<evidence type="ECO:0000256" key="2">
    <source>
        <dbReference type="PROSITE-ProRule" id="PRU00235"/>
    </source>
</evidence>
<dbReference type="PANTHER" id="PTHR22870">
    <property type="entry name" value="REGULATOR OF CHROMOSOME CONDENSATION"/>
    <property type="match status" value="1"/>
</dbReference>
<dbReference type="AlphaFoldDB" id="A0A507FVD4"/>
<gene>
    <name evidence="3" type="ORF">CcCBS67573_g00242</name>
</gene>